<dbReference type="PANTHER" id="PTHR43816">
    <property type="entry name" value="NICOTINAMIDE PHOSPHORIBOSYLTRANSFERASE"/>
    <property type="match status" value="1"/>
</dbReference>
<reference evidence="1" key="1">
    <citation type="journal article" date="2011" name="Nat. Biotechnol.">
        <title>Genome sequencing and comparison of two nonhuman primate animal models, the cynomolgus and Chinese rhesus macaques.</title>
        <authorList>
            <person name="Yan G."/>
            <person name="Zhang G."/>
            <person name="Fang X."/>
            <person name="Zhang Y."/>
            <person name="Li C."/>
            <person name="Ling F."/>
            <person name="Cooper D.N."/>
            <person name="Li Q."/>
            <person name="Li Y."/>
            <person name="van Gool A.J."/>
            <person name="Du H."/>
            <person name="Chen J."/>
            <person name="Chen R."/>
            <person name="Zhang P."/>
            <person name="Huang Z."/>
            <person name="Thompson J.R."/>
            <person name="Meng Y."/>
            <person name="Bai Y."/>
            <person name="Wang J."/>
            <person name="Zhuo M."/>
            <person name="Wang T."/>
            <person name="Huang Y."/>
            <person name="Wei L."/>
            <person name="Li J."/>
            <person name="Wang Z."/>
            <person name="Hu H."/>
            <person name="Yang P."/>
            <person name="Le L."/>
            <person name="Stenson P.D."/>
            <person name="Li B."/>
            <person name="Liu X."/>
            <person name="Ball E.V."/>
            <person name="An N."/>
            <person name="Huang Q."/>
            <person name="Zhang Y."/>
            <person name="Fan W."/>
            <person name="Zhang X."/>
            <person name="Li Y."/>
            <person name="Wang W."/>
            <person name="Katze M.G."/>
            <person name="Su B."/>
            <person name="Nielsen R."/>
            <person name="Yang H."/>
            <person name="Wang J."/>
            <person name="Wang X."/>
            <person name="Wang J."/>
        </authorList>
    </citation>
    <scope>NUCLEOTIDE SEQUENCE [LARGE SCALE GENOMIC DNA]</scope>
    <source>
        <strain evidence="1">CR-5</strain>
    </source>
</reference>
<sequence>EAPASGIPTKVPKGQLSLHRMPAENFATLEERKGDREEYGHDLHTVFKNGKVTKGYSTDEKKNAQVNTELEAASH</sequence>
<dbReference type="InterPro" id="IPR016471">
    <property type="entry name" value="Nicotinamide_PRibTrfase"/>
</dbReference>
<feature type="non-terminal residue" evidence="1">
    <location>
        <position position="75"/>
    </location>
</feature>
<evidence type="ECO:0000313" key="1">
    <source>
        <dbReference type="EMBL" id="EHH31632.1"/>
    </source>
</evidence>
<dbReference type="EMBL" id="CM001272">
    <property type="protein sequence ID" value="EHH31632.1"/>
    <property type="molecule type" value="Genomic_DNA"/>
</dbReference>
<protein>
    <submittedName>
        <fullName evidence="1">Uncharacterized protein</fullName>
    </submittedName>
</protein>
<dbReference type="PANTHER" id="PTHR43816:SF1">
    <property type="entry name" value="NICOTINAMIDE PHOSPHORIBOSYLTRANSFERASE"/>
    <property type="match status" value="1"/>
</dbReference>
<accession>F7ESY8</accession>
<feature type="non-terminal residue" evidence="1">
    <location>
        <position position="1"/>
    </location>
</feature>
<dbReference type="Proteomes" id="UP000013456">
    <property type="component" value="Chromosome 20"/>
</dbReference>
<dbReference type="HOGENOM" id="CLU_2677499_0_0_1"/>
<organism evidence="1">
    <name type="scientific">Macaca mulatta</name>
    <name type="common">Rhesus macaque</name>
    <dbReference type="NCBI Taxonomy" id="9544"/>
    <lineage>
        <taxon>Eukaryota</taxon>
        <taxon>Metazoa</taxon>
        <taxon>Chordata</taxon>
        <taxon>Craniata</taxon>
        <taxon>Vertebrata</taxon>
        <taxon>Euteleostomi</taxon>
        <taxon>Mammalia</taxon>
        <taxon>Eutheria</taxon>
        <taxon>Euarchontoglires</taxon>
        <taxon>Primates</taxon>
        <taxon>Haplorrhini</taxon>
        <taxon>Catarrhini</taxon>
        <taxon>Cercopithecidae</taxon>
        <taxon>Cercopithecinae</taxon>
        <taxon>Macaca</taxon>
    </lineage>
</organism>
<proteinExistence type="predicted"/>
<dbReference type="AlphaFoldDB" id="F7ESY8"/>
<name>F7ESY8_MACMU</name>
<gene>
    <name evidence="1" type="ORF">EGK_12737</name>
</gene>